<feature type="compositionally biased region" description="Polar residues" evidence="6">
    <location>
        <begin position="1"/>
        <end position="10"/>
    </location>
</feature>
<dbReference type="CDD" id="cd17321">
    <property type="entry name" value="MFS_MMR_MDR_like"/>
    <property type="match status" value="1"/>
</dbReference>
<evidence type="ECO:0000256" key="5">
    <source>
        <dbReference type="ARBA" id="ARBA00023251"/>
    </source>
</evidence>
<gene>
    <name evidence="9" type="ORF">SLA_3091</name>
</gene>
<dbReference type="PROSITE" id="PS50850">
    <property type="entry name" value="MFS"/>
    <property type="match status" value="1"/>
</dbReference>
<proteinExistence type="predicted"/>
<dbReference type="GO" id="GO:0046677">
    <property type="term" value="P:response to antibiotic"/>
    <property type="evidence" value="ECO:0007669"/>
    <property type="project" value="UniProtKB-KW"/>
</dbReference>
<accession>A0A160P0E4</accession>
<feature type="transmembrane region" description="Helical" evidence="7">
    <location>
        <begin position="406"/>
        <end position="429"/>
    </location>
</feature>
<feature type="transmembrane region" description="Helical" evidence="7">
    <location>
        <begin position="83"/>
        <end position="103"/>
    </location>
</feature>
<sequence length="604" mass="62977">MAISSEQAPSVETEVTRDERAADTPTGKDTQTGADTPTGAAPDPKRWMALLVLLVAAFMDMLDGTIANVAAPAIQHGIGGGYSVIQWVLVGYQLSFALMLILGGRLGDIHGRKKVFLIGVAGFTLASLGAGLAQEPWQLVASRMVQGAFAGIMVPQILAIIHVTFSAKERAGAFAMYGGVSGIAAAVGMGAGGPLAEWDLFGLDWRLIFLINIPVGILGLIYAPRVIRESKAPHALKLDVRGVALATVGLLMLIFPLLQGRELGWPVWGFVSMALSIPVLAGFVLWQKRKIALDGSPLIELALFKIRSFSSGLGVNLAFYIGIGMFNIGWTIYMQVGLGWSPMRAGLTSLPFCIGAFLTSSMAMVVLVPKFGRKVLQAGAGVTIAGALTFLWAAGHYGSGISSWNLVVPMLLVGLGFGLIAAPLPQIVISEVPVKDAGSASGVVHTNGQLGFAIGGALVSVVFFAGLAGNTGTAIDDQSAQLRKDLVASAQLTPGEVDATVTAYRQCAVDRVQEKDPSAVPASCAAPALRSEKAAPVLATYAKDATGTSFARSLQTTLWVFGGVVVVAFLLMLAIPRQMRLEAPEEEDASPAEDAGTAPAARVS</sequence>
<feature type="transmembrane region" description="Helical" evidence="7">
    <location>
        <begin position="47"/>
        <end position="71"/>
    </location>
</feature>
<dbReference type="AlphaFoldDB" id="A0A160P0E4"/>
<feature type="region of interest" description="Disordered" evidence="6">
    <location>
        <begin position="583"/>
        <end position="604"/>
    </location>
</feature>
<organism evidence="9 10">
    <name type="scientific">Streptomyces laurentii</name>
    <dbReference type="NCBI Taxonomy" id="39478"/>
    <lineage>
        <taxon>Bacteria</taxon>
        <taxon>Bacillati</taxon>
        <taxon>Actinomycetota</taxon>
        <taxon>Actinomycetes</taxon>
        <taxon>Kitasatosporales</taxon>
        <taxon>Streptomycetaceae</taxon>
        <taxon>Streptomyces</taxon>
    </lineage>
</organism>
<evidence type="ECO:0000256" key="3">
    <source>
        <dbReference type="ARBA" id="ARBA00022989"/>
    </source>
</evidence>
<keyword evidence="4 7" id="KW-0472">Membrane</keyword>
<evidence type="ECO:0000313" key="9">
    <source>
        <dbReference type="EMBL" id="BAU84005.1"/>
    </source>
</evidence>
<feature type="region of interest" description="Disordered" evidence="6">
    <location>
        <begin position="1"/>
        <end position="41"/>
    </location>
</feature>
<reference evidence="9 10" key="1">
    <citation type="journal article" date="2016" name="Genome Announc.">
        <title>Complete Genome Sequence of Thiostrepton-Producing Streptomyces laurentii ATCC 31255.</title>
        <authorList>
            <person name="Doi K."/>
            <person name="Fujino Y."/>
            <person name="Nagayoshi Y."/>
            <person name="Ohshima T."/>
            <person name="Ogata S."/>
        </authorList>
    </citation>
    <scope>NUCLEOTIDE SEQUENCE [LARGE SCALE GENOMIC DNA]</scope>
    <source>
        <strain evidence="9 10">ATCC 31255</strain>
    </source>
</reference>
<evidence type="ECO:0000259" key="8">
    <source>
        <dbReference type="PROSITE" id="PS50850"/>
    </source>
</evidence>
<feature type="domain" description="Major facilitator superfamily (MFS) profile" evidence="8">
    <location>
        <begin position="49"/>
        <end position="580"/>
    </location>
</feature>
<dbReference type="Gene3D" id="1.20.1720.10">
    <property type="entry name" value="Multidrug resistance protein D"/>
    <property type="match status" value="1"/>
</dbReference>
<keyword evidence="3 7" id="KW-1133">Transmembrane helix</keyword>
<feature type="transmembrane region" description="Helical" evidence="7">
    <location>
        <begin position="450"/>
        <end position="469"/>
    </location>
</feature>
<feature type="transmembrane region" description="Helical" evidence="7">
    <location>
        <begin position="145"/>
        <end position="167"/>
    </location>
</feature>
<dbReference type="GO" id="GO:0005886">
    <property type="term" value="C:plasma membrane"/>
    <property type="evidence" value="ECO:0007669"/>
    <property type="project" value="UniProtKB-SubCell"/>
</dbReference>
<protein>
    <recommendedName>
        <fullName evidence="8">Major facilitator superfamily (MFS) profile domain-containing protein</fullName>
    </recommendedName>
</protein>
<keyword evidence="2 7" id="KW-0812">Transmembrane</keyword>
<dbReference type="KEGG" id="slau:SLA_3091"/>
<keyword evidence="10" id="KW-1185">Reference proteome</keyword>
<dbReference type="PANTHER" id="PTHR42718">
    <property type="entry name" value="MAJOR FACILITATOR SUPERFAMILY MULTIDRUG TRANSPORTER MFSC"/>
    <property type="match status" value="1"/>
</dbReference>
<feature type="transmembrane region" description="Helical" evidence="7">
    <location>
        <begin position="313"/>
        <end position="333"/>
    </location>
</feature>
<evidence type="ECO:0000313" key="10">
    <source>
        <dbReference type="Proteomes" id="UP000217676"/>
    </source>
</evidence>
<evidence type="ECO:0000256" key="7">
    <source>
        <dbReference type="SAM" id="Phobius"/>
    </source>
</evidence>
<comment type="subcellular location">
    <subcellularLocation>
        <location evidence="1">Cell membrane</location>
        <topology evidence="1">Multi-pass membrane protein</topology>
    </subcellularLocation>
</comment>
<feature type="transmembrane region" description="Helical" evidence="7">
    <location>
        <begin position="207"/>
        <end position="226"/>
    </location>
</feature>
<feature type="transmembrane region" description="Helical" evidence="7">
    <location>
        <begin position="375"/>
        <end position="394"/>
    </location>
</feature>
<dbReference type="Gene3D" id="1.20.1250.20">
    <property type="entry name" value="MFS general substrate transporter like domains"/>
    <property type="match status" value="1"/>
</dbReference>
<dbReference type="Pfam" id="PF07690">
    <property type="entry name" value="MFS_1"/>
    <property type="match status" value="1"/>
</dbReference>
<feature type="transmembrane region" description="Helical" evidence="7">
    <location>
        <begin position="265"/>
        <end position="286"/>
    </location>
</feature>
<dbReference type="Proteomes" id="UP000217676">
    <property type="component" value="Chromosome"/>
</dbReference>
<evidence type="ECO:0000256" key="1">
    <source>
        <dbReference type="ARBA" id="ARBA00004651"/>
    </source>
</evidence>
<dbReference type="InterPro" id="IPR036259">
    <property type="entry name" value="MFS_trans_sf"/>
</dbReference>
<feature type="transmembrane region" description="Helical" evidence="7">
    <location>
        <begin position="174"/>
        <end position="195"/>
    </location>
</feature>
<evidence type="ECO:0000256" key="2">
    <source>
        <dbReference type="ARBA" id="ARBA00022692"/>
    </source>
</evidence>
<feature type="transmembrane region" description="Helical" evidence="7">
    <location>
        <begin position="345"/>
        <end position="368"/>
    </location>
</feature>
<dbReference type="EMBL" id="AP017424">
    <property type="protein sequence ID" value="BAU84005.1"/>
    <property type="molecule type" value="Genomic_DNA"/>
</dbReference>
<dbReference type="InterPro" id="IPR011701">
    <property type="entry name" value="MFS"/>
</dbReference>
<evidence type="ECO:0000256" key="6">
    <source>
        <dbReference type="SAM" id="MobiDB-lite"/>
    </source>
</evidence>
<dbReference type="PANTHER" id="PTHR42718:SF39">
    <property type="entry name" value="ACTINORHODIN TRANSPORTER-RELATED"/>
    <property type="match status" value="1"/>
</dbReference>
<feature type="transmembrane region" description="Helical" evidence="7">
    <location>
        <begin position="558"/>
        <end position="575"/>
    </location>
</feature>
<keyword evidence="5" id="KW-0046">Antibiotic resistance</keyword>
<dbReference type="SUPFAM" id="SSF103473">
    <property type="entry name" value="MFS general substrate transporter"/>
    <property type="match status" value="1"/>
</dbReference>
<name>A0A160P0E4_STRLU</name>
<evidence type="ECO:0000256" key="4">
    <source>
        <dbReference type="ARBA" id="ARBA00023136"/>
    </source>
</evidence>
<dbReference type="GO" id="GO:0022857">
    <property type="term" value="F:transmembrane transporter activity"/>
    <property type="evidence" value="ECO:0007669"/>
    <property type="project" value="InterPro"/>
</dbReference>
<feature type="transmembrane region" description="Helical" evidence="7">
    <location>
        <begin position="115"/>
        <end position="133"/>
    </location>
</feature>
<dbReference type="InterPro" id="IPR020846">
    <property type="entry name" value="MFS_dom"/>
</dbReference>
<dbReference type="PRINTS" id="PR01036">
    <property type="entry name" value="TCRTETB"/>
</dbReference>
<feature type="transmembrane region" description="Helical" evidence="7">
    <location>
        <begin position="238"/>
        <end position="259"/>
    </location>
</feature>